<dbReference type="PANTHER" id="PTHR33823">
    <property type="entry name" value="RNA POLYMERASE-BINDING TRANSCRIPTION FACTOR DKSA-RELATED"/>
    <property type="match status" value="1"/>
</dbReference>
<dbReference type="InterPro" id="IPR000962">
    <property type="entry name" value="Znf_DskA_TraR"/>
</dbReference>
<dbReference type="Pfam" id="PF01258">
    <property type="entry name" value="zf-dskA_traR"/>
    <property type="match status" value="1"/>
</dbReference>
<accession>B8J6K7</accession>
<dbReference type="HOGENOM" id="CLU_043144_4_0_7"/>
<evidence type="ECO:0000313" key="8">
    <source>
        <dbReference type="Proteomes" id="UP000007089"/>
    </source>
</evidence>
<feature type="region of interest" description="Disordered" evidence="5">
    <location>
        <begin position="23"/>
        <end position="43"/>
    </location>
</feature>
<name>B8J6K7_ANAD2</name>
<evidence type="ECO:0000256" key="2">
    <source>
        <dbReference type="ARBA" id="ARBA00022771"/>
    </source>
</evidence>
<sequence>MNAKERAAHRLALERLRAQLVQAGPARIEPNRRDPASTGVSDEDAQALSEMLQVLASQRNKGQAELVGRIDRALAKLANRPDDFGLCESCEEEIAPRRLALMPYAALCPECQARSEPRRNATRKNLTDFS</sequence>
<keyword evidence="2" id="KW-0863">Zinc-finger</keyword>
<evidence type="ECO:0000256" key="5">
    <source>
        <dbReference type="SAM" id="MobiDB-lite"/>
    </source>
</evidence>
<evidence type="ECO:0000256" key="4">
    <source>
        <dbReference type="PROSITE-ProRule" id="PRU00510"/>
    </source>
</evidence>
<dbReference type="InterPro" id="IPR020458">
    <property type="entry name" value="Znf_DskA_TraR_CS"/>
</dbReference>
<reference evidence="7" key="1">
    <citation type="submission" date="2009-01" db="EMBL/GenBank/DDBJ databases">
        <title>Complete sequence of Anaeromyxobacter dehalogenans 2CP-1.</title>
        <authorList>
            <consortium name="US DOE Joint Genome Institute"/>
            <person name="Lucas S."/>
            <person name="Copeland A."/>
            <person name="Lapidus A."/>
            <person name="Glavina del Rio T."/>
            <person name="Dalin E."/>
            <person name="Tice H."/>
            <person name="Bruce D."/>
            <person name="Goodwin L."/>
            <person name="Pitluck S."/>
            <person name="Saunders E."/>
            <person name="Brettin T."/>
            <person name="Detter J.C."/>
            <person name="Han C."/>
            <person name="Larimer F."/>
            <person name="Land M."/>
            <person name="Hauser L."/>
            <person name="Kyrpides N."/>
            <person name="Ovchinnikova G."/>
            <person name="Beliaev A.S."/>
            <person name="Richardson P."/>
        </authorList>
    </citation>
    <scope>NUCLEOTIDE SEQUENCE</scope>
    <source>
        <strain evidence="7">2CP-1</strain>
    </source>
</reference>
<organism evidence="7 8">
    <name type="scientific">Anaeromyxobacter dehalogenans (strain ATCC BAA-258 / DSM 21875 / 2CP-1)</name>
    <dbReference type="NCBI Taxonomy" id="455488"/>
    <lineage>
        <taxon>Bacteria</taxon>
        <taxon>Pseudomonadati</taxon>
        <taxon>Myxococcota</taxon>
        <taxon>Myxococcia</taxon>
        <taxon>Myxococcales</taxon>
        <taxon>Cystobacterineae</taxon>
        <taxon>Anaeromyxobacteraceae</taxon>
        <taxon>Anaeromyxobacter</taxon>
    </lineage>
</organism>
<feature type="zinc finger region" description="dksA C4-type" evidence="4">
    <location>
        <begin position="87"/>
        <end position="111"/>
    </location>
</feature>
<dbReference type="Proteomes" id="UP000007089">
    <property type="component" value="Chromosome"/>
</dbReference>
<dbReference type="PROSITE" id="PS01102">
    <property type="entry name" value="ZF_DKSA_1"/>
    <property type="match status" value="1"/>
</dbReference>
<proteinExistence type="predicted"/>
<keyword evidence="8" id="KW-1185">Reference proteome</keyword>
<dbReference type="EMBL" id="CP001359">
    <property type="protein sequence ID" value="ACL65188.1"/>
    <property type="molecule type" value="Genomic_DNA"/>
</dbReference>
<feature type="domain" description="Zinc finger DksA/TraR C4-type" evidence="6">
    <location>
        <begin position="83"/>
        <end position="116"/>
    </location>
</feature>
<keyword evidence="1" id="KW-0479">Metal-binding</keyword>
<evidence type="ECO:0000259" key="6">
    <source>
        <dbReference type="Pfam" id="PF01258"/>
    </source>
</evidence>
<dbReference type="Gene3D" id="1.20.120.910">
    <property type="entry name" value="DksA, coiled-coil domain"/>
    <property type="match status" value="1"/>
</dbReference>
<dbReference type="GO" id="GO:0008270">
    <property type="term" value="F:zinc ion binding"/>
    <property type="evidence" value="ECO:0007669"/>
    <property type="project" value="UniProtKB-KW"/>
</dbReference>
<protein>
    <submittedName>
        <fullName evidence="7">Transcriptional regulator, TraR/DksA family</fullName>
    </submittedName>
</protein>
<evidence type="ECO:0000256" key="3">
    <source>
        <dbReference type="ARBA" id="ARBA00022833"/>
    </source>
</evidence>
<keyword evidence="3" id="KW-0862">Zinc</keyword>
<gene>
    <name evidence="7" type="ordered locus">A2cp1_1846</name>
</gene>
<dbReference type="KEGG" id="acp:A2cp1_1846"/>
<dbReference type="PANTHER" id="PTHR33823:SF4">
    <property type="entry name" value="GENERAL STRESS PROTEIN 16O"/>
    <property type="match status" value="1"/>
</dbReference>
<dbReference type="SUPFAM" id="SSF57716">
    <property type="entry name" value="Glucocorticoid receptor-like (DNA-binding domain)"/>
    <property type="match status" value="1"/>
</dbReference>
<evidence type="ECO:0000256" key="1">
    <source>
        <dbReference type="ARBA" id="ARBA00022723"/>
    </source>
</evidence>
<dbReference type="PROSITE" id="PS51128">
    <property type="entry name" value="ZF_DKSA_2"/>
    <property type="match status" value="1"/>
</dbReference>
<evidence type="ECO:0000313" key="7">
    <source>
        <dbReference type="EMBL" id="ACL65188.1"/>
    </source>
</evidence>
<dbReference type="RefSeq" id="WP_011421162.1">
    <property type="nucleotide sequence ID" value="NC_011891.1"/>
</dbReference>
<dbReference type="AlphaFoldDB" id="B8J6K7"/>